<feature type="transmembrane region" description="Helical" evidence="1">
    <location>
        <begin position="29"/>
        <end position="49"/>
    </location>
</feature>
<dbReference type="AlphaFoldDB" id="A0AAP6XYU1"/>
<dbReference type="RefSeq" id="WP_101217376.1">
    <property type="nucleotide sequence ID" value="NZ_JABBYB010000001.1"/>
</dbReference>
<keyword evidence="1" id="KW-0472">Membrane</keyword>
<accession>A0AAP6XYU1</accession>
<dbReference type="Proteomes" id="UP000549590">
    <property type="component" value="Unassembled WGS sequence"/>
</dbReference>
<reference evidence="2 3" key="1">
    <citation type="submission" date="2020-04" db="EMBL/GenBank/DDBJ databases">
        <title>Genome sequencing and assembly of Pseudoalteromonas arctica.</title>
        <authorList>
            <person name="Cook G.M."/>
        </authorList>
    </citation>
    <scope>NUCLEOTIDE SEQUENCE [LARGE SCALE GENOMIC DNA]</scope>
    <source>
        <strain evidence="2 3">NEC-BIFX-2020_001</strain>
    </source>
</reference>
<comment type="caution">
    <text evidence="2">The sequence shown here is derived from an EMBL/GenBank/DDBJ whole genome shotgun (WGS) entry which is preliminary data.</text>
</comment>
<name>A0AAP6XYU1_9GAMM</name>
<evidence type="ECO:0000313" key="3">
    <source>
        <dbReference type="Proteomes" id="UP000549590"/>
    </source>
</evidence>
<gene>
    <name evidence="2" type="ORF">HHE94_02935</name>
</gene>
<feature type="transmembrane region" description="Helical" evidence="1">
    <location>
        <begin position="7"/>
        <end position="23"/>
    </location>
</feature>
<sequence length="60" mass="6764">MKILHKWIILAGLLLAALISYGYGFSQGIVIFIVLGVALELTFWFGVFGKKQQCNEHPRN</sequence>
<evidence type="ECO:0000256" key="1">
    <source>
        <dbReference type="SAM" id="Phobius"/>
    </source>
</evidence>
<organism evidence="2 3">
    <name type="scientific">Pseudoalteromonas arctica</name>
    <dbReference type="NCBI Taxonomy" id="394751"/>
    <lineage>
        <taxon>Bacteria</taxon>
        <taxon>Pseudomonadati</taxon>
        <taxon>Pseudomonadota</taxon>
        <taxon>Gammaproteobacteria</taxon>
        <taxon>Alteromonadales</taxon>
        <taxon>Pseudoalteromonadaceae</taxon>
        <taxon>Pseudoalteromonas</taxon>
    </lineage>
</organism>
<keyword evidence="1" id="KW-1133">Transmembrane helix</keyword>
<evidence type="ECO:0000313" key="2">
    <source>
        <dbReference type="EMBL" id="NMP01681.1"/>
    </source>
</evidence>
<protein>
    <submittedName>
        <fullName evidence="2">Uncharacterized protein</fullName>
    </submittedName>
</protein>
<proteinExistence type="predicted"/>
<dbReference type="EMBL" id="JABBYB010000001">
    <property type="protein sequence ID" value="NMP01681.1"/>
    <property type="molecule type" value="Genomic_DNA"/>
</dbReference>
<keyword evidence="1" id="KW-0812">Transmembrane</keyword>